<feature type="chain" id="PRO_5041335868" evidence="3">
    <location>
        <begin position="19"/>
        <end position="611"/>
    </location>
</feature>
<feature type="region of interest" description="Disordered" evidence="1">
    <location>
        <begin position="567"/>
        <end position="611"/>
    </location>
</feature>
<feature type="transmembrane region" description="Helical" evidence="2">
    <location>
        <begin position="465"/>
        <end position="487"/>
    </location>
</feature>
<feature type="transmembrane region" description="Helical" evidence="2">
    <location>
        <begin position="429"/>
        <end position="453"/>
    </location>
</feature>
<comment type="caution">
    <text evidence="4">The sequence shown here is derived from an EMBL/GenBank/DDBJ whole genome shotgun (WGS) entry which is preliminary data.</text>
</comment>
<feature type="transmembrane region" description="Helical" evidence="2">
    <location>
        <begin position="365"/>
        <end position="387"/>
    </location>
</feature>
<keyword evidence="5" id="KW-1185">Reference proteome</keyword>
<proteinExistence type="predicted"/>
<dbReference type="Proteomes" id="UP001174909">
    <property type="component" value="Unassembled WGS sequence"/>
</dbReference>
<feature type="signal peptide" evidence="3">
    <location>
        <begin position="1"/>
        <end position="18"/>
    </location>
</feature>
<sequence>MIFLKIVAVLGVLSLGRTQQPQFPCSNFVSTKDSICAEIFRRLEKQIVDSDANLYSLRKVFYPTSQTQPALVNVSYDLKVSSVRNRSCPGDPESSTNPRYDHLPEAVRRFLKVHAWSSKIFYTLFHPATVNRLQPQLLQAILAGFDGIYTTNSVPTALTWPTVGPILTVEVAIDLQLPCWPTVYALEGSLYDLTSVLKVYADSQENVSSWGAEERGYALLGNVFIDQWWKYIAIAYPSSNSLPHLNLILSVVLTLMISFKVYYALRNVAPANSEEKNFLFSYSVIWSGVAILTQVNFFLLLFEMVNLCIWCLYKNSCTESAAVHKMAWIVWMWVYMIVAFVVILVRFLQGKTRHREIFIPEWRAFVVSIPFFSTFILLLAFFYKFFLSPLLKVRKIRNVWIHLLETLRWLIPCPGVLKRAIRNCNRFLAIYILYMTVFLSASILSFSAVPVLLQTFIYPFRMVGAYSFTFVAFALYCLATFMAVFLWKEKPPTTGRLILYLSSTTITLVFILIISVPFVSLYQLLVSGSFSDNPLILFGVSVLPSLLLSSPLVWLFKSKLLPRFLEGDDDEDEEDEDEEEKKIKKREKREKAKKAAAESANDAMLEMETVI</sequence>
<gene>
    <name evidence="4" type="ORF">GBAR_LOCUS12785</name>
</gene>
<dbReference type="EMBL" id="CASHTH010001907">
    <property type="protein sequence ID" value="CAI8021583.1"/>
    <property type="molecule type" value="Genomic_DNA"/>
</dbReference>
<feature type="transmembrane region" description="Helical" evidence="2">
    <location>
        <begin position="535"/>
        <end position="556"/>
    </location>
</feature>
<evidence type="ECO:0000313" key="4">
    <source>
        <dbReference type="EMBL" id="CAI8021583.1"/>
    </source>
</evidence>
<protein>
    <submittedName>
        <fullName evidence="4">Uncharacterized protein</fullName>
    </submittedName>
</protein>
<reference evidence="4" key="1">
    <citation type="submission" date="2023-03" db="EMBL/GenBank/DDBJ databases">
        <authorList>
            <person name="Steffen K."/>
            <person name="Cardenas P."/>
        </authorList>
    </citation>
    <scope>NUCLEOTIDE SEQUENCE</scope>
</reference>
<feature type="transmembrane region" description="Helical" evidence="2">
    <location>
        <begin position="247"/>
        <end position="265"/>
    </location>
</feature>
<evidence type="ECO:0000256" key="2">
    <source>
        <dbReference type="SAM" id="Phobius"/>
    </source>
</evidence>
<keyword evidence="2" id="KW-1133">Transmembrane helix</keyword>
<organism evidence="4 5">
    <name type="scientific">Geodia barretti</name>
    <name type="common">Barrett's horny sponge</name>
    <dbReference type="NCBI Taxonomy" id="519541"/>
    <lineage>
        <taxon>Eukaryota</taxon>
        <taxon>Metazoa</taxon>
        <taxon>Porifera</taxon>
        <taxon>Demospongiae</taxon>
        <taxon>Heteroscleromorpha</taxon>
        <taxon>Tetractinellida</taxon>
        <taxon>Astrophorina</taxon>
        <taxon>Geodiidae</taxon>
        <taxon>Geodia</taxon>
    </lineage>
</organism>
<accession>A0AA35S187</accession>
<evidence type="ECO:0000256" key="1">
    <source>
        <dbReference type="SAM" id="MobiDB-lite"/>
    </source>
</evidence>
<keyword evidence="3" id="KW-0732">Signal</keyword>
<name>A0AA35S187_GEOBA</name>
<evidence type="ECO:0000313" key="5">
    <source>
        <dbReference type="Proteomes" id="UP001174909"/>
    </source>
</evidence>
<feature type="transmembrane region" description="Helical" evidence="2">
    <location>
        <begin position="322"/>
        <end position="345"/>
    </location>
</feature>
<feature type="compositionally biased region" description="Acidic residues" evidence="1">
    <location>
        <begin position="567"/>
        <end position="579"/>
    </location>
</feature>
<dbReference type="AlphaFoldDB" id="A0AA35S187"/>
<keyword evidence="2" id="KW-0472">Membrane</keyword>
<evidence type="ECO:0000256" key="3">
    <source>
        <dbReference type="SAM" id="SignalP"/>
    </source>
</evidence>
<keyword evidence="2" id="KW-0812">Transmembrane</keyword>
<feature type="transmembrane region" description="Helical" evidence="2">
    <location>
        <begin position="499"/>
        <end position="523"/>
    </location>
</feature>
<feature type="transmembrane region" description="Helical" evidence="2">
    <location>
        <begin position="277"/>
        <end position="302"/>
    </location>
</feature>